<gene>
    <name evidence="8" type="primary">ctpE</name>
    <name evidence="8" type="ORF">KIMH_09240</name>
</gene>
<proteinExistence type="predicted"/>
<dbReference type="InterPro" id="IPR023214">
    <property type="entry name" value="HAD_sf"/>
</dbReference>
<dbReference type="Gene3D" id="3.40.50.1000">
    <property type="entry name" value="HAD superfamily/HAD-like"/>
    <property type="match status" value="1"/>
</dbReference>
<feature type="transmembrane region" description="Helical" evidence="6">
    <location>
        <begin position="76"/>
        <end position="94"/>
    </location>
</feature>
<keyword evidence="3" id="KW-1278">Translocase</keyword>
<organism evidence="8 9">
    <name type="scientific">Bombiscardovia apis</name>
    <dbReference type="NCBI Taxonomy" id="2932182"/>
    <lineage>
        <taxon>Bacteria</taxon>
        <taxon>Bacillati</taxon>
        <taxon>Actinomycetota</taxon>
        <taxon>Actinomycetes</taxon>
        <taxon>Bifidobacteriales</taxon>
        <taxon>Bifidobacteriaceae</taxon>
        <taxon>Bombiscardovia</taxon>
    </lineage>
</organism>
<dbReference type="InterPro" id="IPR008250">
    <property type="entry name" value="ATPase_P-typ_transduc_dom_A_sf"/>
</dbReference>
<evidence type="ECO:0000259" key="7">
    <source>
        <dbReference type="Pfam" id="PF00122"/>
    </source>
</evidence>
<evidence type="ECO:0000256" key="4">
    <source>
        <dbReference type="ARBA" id="ARBA00022989"/>
    </source>
</evidence>
<keyword evidence="5 6" id="KW-0472">Membrane</keyword>
<dbReference type="NCBIfam" id="TIGR01494">
    <property type="entry name" value="ATPase_P-type"/>
    <property type="match status" value="2"/>
</dbReference>
<evidence type="ECO:0000256" key="6">
    <source>
        <dbReference type="SAM" id="Phobius"/>
    </source>
</evidence>
<dbReference type="SUPFAM" id="SSF81665">
    <property type="entry name" value="Calcium ATPase, transmembrane domain M"/>
    <property type="match status" value="1"/>
</dbReference>
<feature type="transmembrane region" description="Helical" evidence="6">
    <location>
        <begin position="623"/>
        <end position="644"/>
    </location>
</feature>
<dbReference type="PROSITE" id="PS00154">
    <property type="entry name" value="ATPASE_E1_E2"/>
    <property type="match status" value="1"/>
</dbReference>
<dbReference type="RefSeq" id="WP_317642324.1">
    <property type="nucleotide sequence ID" value="NZ_AP026800.1"/>
</dbReference>
<evidence type="ECO:0000313" key="8">
    <source>
        <dbReference type="EMBL" id="BDR54813.1"/>
    </source>
</evidence>
<reference evidence="8 9" key="1">
    <citation type="journal article" date="2023" name="Microbiol. Spectr.">
        <title>Symbiosis of Carpenter Bees with Uncharacterized Lactic Acid Bacteria Showing NAD Auxotrophy.</title>
        <authorList>
            <person name="Kawasaki S."/>
            <person name="Ozawa K."/>
            <person name="Mori T."/>
            <person name="Yamamoto A."/>
            <person name="Ito M."/>
            <person name="Ohkuma M."/>
            <person name="Sakamoto M."/>
            <person name="Matsutani M."/>
        </authorList>
    </citation>
    <scope>NUCLEOTIDE SEQUENCE [LARGE SCALE GENOMIC DNA]</scope>
    <source>
        <strain evidence="8 9">KimH</strain>
    </source>
</reference>
<dbReference type="Pfam" id="PF00702">
    <property type="entry name" value="Hydrolase"/>
    <property type="match status" value="1"/>
</dbReference>
<feature type="transmembrane region" description="Helical" evidence="6">
    <location>
        <begin position="783"/>
        <end position="808"/>
    </location>
</feature>
<dbReference type="SUPFAM" id="SSF81653">
    <property type="entry name" value="Calcium ATPase, transduction domain A"/>
    <property type="match status" value="1"/>
</dbReference>
<feature type="transmembrane region" description="Helical" evidence="6">
    <location>
        <begin position="50"/>
        <end position="70"/>
    </location>
</feature>
<dbReference type="SUPFAM" id="SSF56784">
    <property type="entry name" value="HAD-like"/>
    <property type="match status" value="1"/>
</dbReference>
<dbReference type="Gene3D" id="3.40.1110.10">
    <property type="entry name" value="Calcium-transporting ATPase, cytoplasmic domain N"/>
    <property type="match status" value="1"/>
</dbReference>
<protein>
    <submittedName>
        <fullName evidence="8">Haloacid dehalogenase</fullName>
    </submittedName>
</protein>
<comment type="subcellular location">
    <subcellularLocation>
        <location evidence="1">Cell membrane</location>
        <topology evidence="1">Multi-pass membrane protein</topology>
    </subcellularLocation>
</comment>
<name>A0ABM8BD34_9BIFI</name>
<dbReference type="InterPro" id="IPR001757">
    <property type="entry name" value="P_typ_ATPase"/>
</dbReference>
<dbReference type="InterPro" id="IPR023299">
    <property type="entry name" value="ATPase_P-typ_cyto_dom_N"/>
</dbReference>
<evidence type="ECO:0000256" key="2">
    <source>
        <dbReference type="ARBA" id="ARBA00022692"/>
    </source>
</evidence>
<dbReference type="InterPro" id="IPR044492">
    <property type="entry name" value="P_typ_ATPase_HD_dom"/>
</dbReference>
<feature type="transmembrane region" description="Helical" evidence="6">
    <location>
        <begin position="751"/>
        <end position="777"/>
    </location>
</feature>
<evidence type="ECO:0000256" key="3">
    <source>
        <dbReference type="ARBA" id="ARBA00022967"/>
    </source>
</evidence>
<dbReference type="InterPro" id="IPR036412">
    <property type="entry name" value="HAD-like_sf"/>
</dbReference>
<dbReference type="PRINTS" id="PR00119">
    <property type="entry name" value="CATATPASE"/>
</dbReference>
<dbReference type="Pfam" id="PF00122">
    <property type="entry name" value="E1-E2_ATPase"/>
    <property type="match status" value="1"/>
</dbReference>
<feature type="transmembrane region" description="Helical" evidence="6">
    <location>
        <begin position="720"/>
        <end position="739"/>
    </location>
</feature>
<keyword evidence="2 6" id="KW-0812">Transmembrane</keyword>
<dbReference type="Proteomes" id="UP001321748">
    <property type="component" value="Chromosome"/>
</dbReference>
<feature type="transmembrane region" description="Helical" evidence="6">
    <location>
        <begin position="683"/>
        <end position="708"/>
    </location>
</feature>
<dbReference type="SFLD" id="SFLDS00003">
    <property type="entry name" value="Haloacid_Dehalogenase"/>
    <property type="match status" value="1"/>
</dbReference>
<dbReference type="Gene3D" id="2.70.150.10">
    <property type="entry name" value="Calcium-transporting ATPase, cytoplasmic transduction domain A"/>
    <property type="match status" value="1"/>
</dbReference>
<dbReference type="PRINTS" id="PR00120">
    <property type="entry name" value="HATPASE"/>
</dbReference>
<dbReference type="PANTHER" id="PTHR42861">
    <property type="entry name" value="CALCIUM-TRANSPORTING ATPASE"/>
    <property type="match status" value="1"/>
</dbReference>
<dbReference type="InterPro" id="IPR018303">
    <property type="entry name" value="ATPase_P-typ_P_site"/>
</dbReference>
<feature type="transmembrane region" description="Helical" evidence="6">
    <location>
        <begin position="223"/>
        <end position="241"/>
    </location>
</feature>
<dbReference type="InterPro" id="IPR059000">
    <property type="entry name" value="ATPase_P-type_domA"/>
</dbReference>
<dbReference type="EMBL" id="AP026800">
    <property type="protein sequence ID" value="BDR54813.1"/>
    <property type="molecule type" value="Genomic_DNA"/>
</dbReference>
<dbReference type="SFLD" id="SFLDF00027">
    <property type="entry name" value="p-type_atpase"/>
    <property type="match status" value="1"/>
</dbReference>
<dbReference type="Gene3D" id="1.20.1110.10">
    <property type="entry name" value="Calcium-transporting ATPase, transmembrane domain"/>
    <property type="match status" value="1"/>
</dbReference>
<evidence type="ECO:0000256" key="5">
    <source>
        <dbReference type="ARBA" id="ARBA00023136"/>
    </source>
</evidence>
<evidence type="ECO:0000256" key="1">
    <source>
        <dbReference type="ARBA" id="ARBA00004651"/>
    </source>
</evidence>
<feature type="transmembrane region" description="Helical" evidence="6">
    <location>
        <begin position="650"/>
        <end position="671"/>
    </location>
</feature>
<sequence>MSTPNTSQPSFPSVAESGLSSAQVQEQVVAGQVNASKDASSRTLGQIVRANVFTLFNGIIFAAMIVVLITGQWKDAVFGIIIIINTGIGVATELKAKRTLDKLSILVASDFFVRRGGQDVRVPHDEIVKGDLLWVRSGDQLPADGTIVQTWGLELDESMLTGESRTIRKTESDLVYSGSTAVSGLALVEVTAVGASSYASKLTAQAKVYKKTHSDLNEGINKILRVMTFVVVPLCVLLIWTQLHTVGGLQEAVASGAWRGAVVSAVAGVVGMIPEGLVLLTSLNFALAAIRLARQNTLVQELESVETLARVDALNLDKTGTITDGGIVYDSIINLGQGPLLPLEQALVDVSHEENPNATGSAILQGLSQIQPSENVPTRIPFSSARKWSAITDNSGNTWYFGAPEVLLASQEGVFPHIEGKVTALADQGYRVLMLARSAGTTCNDQDAVLPERLQPEALITCSEHIREDAQQTLAWFREQGVRCRIISGDNPATVSAIAGQVELTGSSKPRAMDARKLPTDTAELAKALEEIDVLGRVLPEQKKAIVQALHLGGHTVAMTGDGVNDSLALKEADLGIAMGNAAPATKAVAQVVLVDSKFSHLPDVVARGRQVMANMERVSGLFLVKTVYSALISLGVVLSAIPFPYLPRHITYIGALTIGTPAFFLALAPNTRRYKPGFLKRVVAFALPGGIATALVVLTMAWCLPGFMGWNLRNANDLAQLRTVCAIVLFAMGILVLARVAQPLHSWRGILVALFVVAGVIGACIPFVAHFFAIVLPTGRSALATLAGVVYGLAVMGLAVGLLPGCIAKLQHRRD</sequence>
<feature type="domain" description="P-type ATPase A" evidence="7">
    <location>
        <begin position="113"/>
        <end position="206"/>
    </location>
</feature>
<feature type="transmembrane region" description="Helical" evidence="6">
    <location>
        <begin position="261"/>
        <end position="287"/>
    </location>
</feature>
<dbReference type="InterPro" id="IPR023298">
    <property type="entry name" value="ATPase_P-typ_TM_dom_sf"/>
</dbReference>
<keyword evidence="4 6" id="KW-1133">Transmembrane helix</keyword>
<dbReference type="SFLD" id="SFLDG00002">
    <property type="entry name" value="C1.7:_P-type_atpase_like"/>
    <property type="match status" value="1"/>
</dbReference>
<accession>A0ABM8BD34</accession>
<evidence type="ECO:0000313" key="9">
    <source>
        <dbReference type="Proteomes" id="UP001321748"/>
    </source>
</evidence>
<keyword evidence="9" id="KW-1185">Reference proteome</keyword>